<evidence type="ECO:0000313" key="12">
    <source>
        <dbReference type="EMBL" id="EMR69587.1"/>
    </source>
</evidence>
<comment type="subunit">
    <text evidence="3 10">Component of the Mediator complex.</text>
</comment>
<dbReference type="EMBL" id="KB706050">
    <property type="protein sequence ID" value="EMR69587.1"/>
    <property type="molecule type" value="Genomic_DNA"/>
</dbReference>
<dbReference type="KEGG" id="ela:UCREL1_3384"/>
<evidence type="ECO:0000256" key="8">
    <source>
        <dbReference type="ARBA" id="ARBA00023242"/>
    </source>
</evidence>
<accession>M7SZ59</accession>
<evidence type="ECO:0000256" key="5">
    <source>
        <dbReference type="ARBA" id="ARBA00023015"/>
    </source>
</evidence>
<dbReference type="OMA" id="IHDSYSM"/>
<protein>
    <recommendedName>
        <fullName evidence="4 10">Mediator of RNA polymerase II transcription subunit 7</fullName>
    </recommendedName>
</protein>
<sequence>MDEEENPNAVSSTWPPPPPFWKSFTPENIARIGELRKQKAEAEETTGVAINEHEDQDDKILRLLPNLPKELRNLQPPSEPDTGTWRVFGATYRLDEELPQLEDQGVRRLFPNPDERDQDGKHFDRATILKRLAKSLLLNFLELTGVFATNPGAAEEKITDIRDLFINFHHLINEYRPHQARESLIAMMQAQLDRTRAETDAIRDAKEKVERVLEGLGSLKTDDEPGGGGGGGYDNRIRDHGYVYDGDGVLKIDPAKSASASTAVMRDSELWMALAANEELL</sequence>
<keyword evidence="6 10" id="KW-0010">Activator</keyword>
<keyword evidence="5 10" id="KW-0805">Transcription regulation</keyword>
<evidence type="ECO:0000256" key="9">
    <source>
        <dbReference type="ARBA" id="ARBA00025687"/>
    </source>
</evidence>
<evidence type="ECO:0000256" key="3">
    <source>
        <dbReference type="ARBA" id="ARBA00011837"/>
    </source>
</evidence>
<dbReference type="HOGENOM" id="CLU_065214_0_0_1"/>
<dbReference type="STRING" id="1287681.M7SZ59"/>
<dbReference type="GO" id="GO:0003712">
    <property type="term" value="F:transcription coregulator activity"/>
    <property type="evidence" value="ECO:0007669"/>
    <property type="project" value="InterPro"/>
</dbReference>
<dbReference type="GO" id="GO:0006357">
    <property type="term" value="P:regulation of transcription by RNA polymerase II"/>
    <property type="evidence" value="ECO:0007669"/>
    <property type="project" value="InterPro"/>
</dbReference>
<feature type="region of interest" description="Disordered" evidence="11">
    <location>
        <begin position="1"/>
        <end position="20"/>
    </location>
</feature>
<evidence type="ECO:0000256" key="4">
    <source>
        <dbReference type="ARBA" id="ARBA00020631"/>
    </source>
</evidence>
<dbReference type="PANTHER" id="PTHR21428">
    <property type="entry name" value="MEDIATOR OF RNA POLYMERASE II TRANSCRIPTION SUBUNIT 7"/>
    <property type="match status" value="1"/>
</dbReference>
<dbReference type="eggNOG" id="KOG0570">
    <property type="taxonomic scope" value="Eukaryota"/>
</dbReference>
<comment type="function">
    <text evidence="9">Component of the Mediator complex, a coactivator involved in the regulated transcription of nearly all RNA polymerase II-dependent genes. Mediator functions as a bridge to convey information from gene-specific regulatory proteins to the basal RNA polymerase II transcription machinery. Mediator is recruited to promoters by direct interactions with regulatory proteins and serves as a scaffold for the assembly of a functional preinitiation complex with RNA polymerase II and the general transcription factors.</text>
</comment>
<dbReference type="AlphaFoldDB" id="M7SZ59"/>
<proteinExistence type="inferred from homology"/>
<organism evidence="12 13">
    <name type="scientific">Eutypa lata (strain UCR-EL1)</name>
    <name type="common">Grapevine dieback disease fungus</name>
    <name type="synonym">Eutypa armeniacae</name>
    <dbReference type="NCBI Taxonomy" id="1287681"/>
    <lineage>
        <taxon>Eukaryota</taxon>
        <taxon>Fungi</taxon>
        <taxon>Dikarya</taxon>
        <taxon>Ascomycota</taxon>
        <taxon>Pezizomycotina</taxon>
        <taxon>Sordariomycetes</taxon>
        <taxon>Xylariomycetidae</taxon>
        <taxon>Xylariales</taxon>
        <taxon>Diatrypaceae</taxon>
        <taxon>Eutypa</taxon>
    </lineage>
</organism>
<evidence type="ECO:0000256" key="6">
    <source>
        <dbReference type="ARBA" id="ARBA00023159"/>
    </source>
</evidence>
<gene>
    <name evidence="12" type="ORF">UCREL1_3384</name>
</gene>
<dbReference type="Gene3D" id="6.10.140.1520">
    <property type="match status" value="1"/>
</dbReference>
<comment type="subcellular location">
    <subcellularLocation>
        <location evidence="1 10">Nucleus</location>
    </subcellularLocation>
</comment>
<keyword evidence="13" id="KW-1185">Reference proteome</keyword>
<evidence type="ECO:0000256" key="11">
    <source>
        <dbReference type="SAM" id="MobiDB-lite"/>
    </source>
</evidence>
<keyword evidence="7 10" id="KW-0804">Transcription</keyword>
<dbReference type="OrthoDB" id="10253553at2759"/>
<dbReference type="Gene3D" id="6.10.140.200">
    <property type="match status" value="1"/>
</dbReference>
<evidence type="ECO:0000256" key="2">
    <source>
        <dbReference type="ARBA" id="ARBA00009994"/>
    </source>
</evidence>
<dbReference type="InterPro" id="IPR044888">
    <property type="entry name" value="Mediatior_Med7_sf"/>
</dbReference>
<reference evidence="13" key="1">
    <citation type="journal article" date="2013" name="Genome Announc.">
        <title>Draft genome sequence of the grapevine dieback fungus Eutypa lata UCR-EL1.</title>
        <authorList>
            <person name="Blanco-Ulate B."/>
            <person name="Rolshausen P.E."/>
            <person name="Cantu D."/>
        </authorList>
    </citation>
    <scope>NUCLEOTIDE SEQUENCE [LARGE SCALE GENOMIC DNA]</scope>
    <source>
        <strain evidence="13">UCR-EL1</strain>
    </source>
</reference>
<dbReference type="InterPro" id="IPR037212">
    <property type="entry name" value="Med7/Med21-like"/>
</dbReference>
<dbReference type="SUPFAM" id="SSF140718">
    <property type="entry name" value="Mediator hinge subcomplex-like"/>
    <property type="match status" value="1"/>
</dbReference>
<keyword evidence="8 10" id="KW-0539">Nucleus</keyword>
<dbReference type="PANTHER" id="PTHR21428:SF11">
    <property type="entry name" value="MEDIATOR OF RNA POLYMERASE II TRANSCRIPTION SUBUNIT 7"/>
    <property type="match status" value="1"/>
</dbReference>
<evidence type="ECO:0000256" key="1">
    <source>
        <dbReference type="ARBA" id="ARBA00004123"/>
    </source>
</evidence>
<evidence type="ECO:0000313" key="13">
    <source>
        <dbReference type="Proteomes" id="UP000012174"/>
    </source>
</evidence>
<evidence type="ECO:0000256" key="10">
    <source>
        <dbReference type="RuleBase" id="RU364060"/>
    </source>
</evidence>
<comment type="similarity">
    <text evidence="2 10">Belongs to the Mediator complex subunit 7 family.</text>
</comment>
<name>M7SZ59_EUTLA</name>
<dbReference type="GO" id="GO:0070847">
    <property type="term" value="C:core mediator complex"/>
    <property type="evidence" value="ECO:0007669"/>
    <property type="project" value="TreeGrafter"/>
</dbReference>
<dbReference type="InterPro" id="IPR009244">
    <property type="entry name" value="Mediatior_Med7"/>
</dbReference>
<evidence type="ECO:0000256" key="7">
    <source>
        <dbReference type="ARBA" id="ARBA00023163"/>
    </source>
</evidence>
<dbReference type="Proteomes" id="UP000012174">
    <property type="component" value="Unassembled WGS sequence"/>
</dbReference>
<dbReference type="GO" id="GO:0016592">
    <property type="term" value="C:mediator complex"/>
    <property type="evidence" value="ECO:0007669"/>
    <property type="project" value="InterPro"/>
</dbReference>
<dbReference type="Pfam" id="PF05983">
    <property type="entry name" value="Med7"/>
    <property type="match status" value="1"/>
</dbReference>